<protein>
    <submittedName>
        <fullName evidence="2">Uncharacterized protein</fullName>
    </submittedName>
</protein>
<dbReference type="eggNOG" id="ENOG5030TSW">
    <property type="taxonomic scope" value="Bacteria"/>
</dbReference>
<name>A0A078KT21_9GAMM</name>
<gene>
    <name evidence="2" type="ORF">BN59_00361</name>
</gene>
<organism evidence="2 3">
    <name type="scientific">Legionella massiliensis</name>
    <dbReference type="NCBI Taxonomy" id="1034943"/>
    <lineage>
        <taxon>Bacteria</taxon>
        <taxon>Pseudomonadati</taxon>
        <taxon>Pseudomonadota</taxon>
        <taxon>Gammaproteobacteria</taxon>
        <taxon>Legionellales</taxon>
        <taxon>Legionellaceae</taxon>
        <taxon>Legionella</taxon>
    </lineage>
</organism>
<evidence type="ECO:0000313" key="2">
    <source>
        <dbReference type="EMBL" id="CDZ76097.1"/>
    </source>
</evidence>
<feature type="region of interest" description="Disordered" evidence="1">
    <location>
        <begin position="1"/>
        <end position="23"/>
    </location>
</feature>
<dbReference type="Proteomes" id="UP000044071">
    <property type="component" value="Unassembled WGS sequence"/>
</dbReference>
<evidence type="ECO:0000313" key="3">
    <source>
        <dbReference type="Proteomes" id="UP000044071"/>
    </source>
</evidence>
<dbReference type="STRING" id="1034943.BN59_00361"/>
<dbReference type="AlphaFoldDB" id="A0A078KT21"/>
<dbReference type="RefSeq" id="WP_043872704.1">
    <property type="nucleotide sequence ID" value="NZ_CCVW01000001.1"/>
</dbReference>
<keyword evidence="3" id="KW-1185">Reference proteome</keyword>
<sequence>MKKAEKEEFVSSQERSGKAKSGKKGFASFLNFSILSYFFSPSSSQASATHSQSNSFSFEDEESAEIIDFSSESEPSFSNIKKSSTLGVKLDSLIARSEYLSLWQKTLGDEFWLSVRGNRFSEQSQFPWHSKQSLLEFKTTLLSLQLQALANSEMKLLRELFDEMLSPAFQQYGALIELDDSESLKAMSAFYHYAQRCMEGVMLCFTEDTKSKRYSAQSMVFDDELFHFKVEALHRIQPLCFHRAKQFKPPFNIILPFIVARINVERYEALLKELEEKTALAALCAGQSKQAINQLALTMQKGAPPADYIALSGLFFSFPILSEPTIKALSEALHYKRHLYRPTCAKDESDFYIPLNSLLHKALETKIESFINKHKKDEECSEDQFDAKELHLLAIDLSDELLEELTAEKYIDDNCSISLLEIA</sequence>
<dbReference type="EMBL" id="CCSB01000001">
    <property type="protein sequence ID" value="CDZ76097.1"/>
    <property type="molecule type" value="Genomic_DNA"/>
</dbReference>
<reference evidence="2 3" key="1">
    <citation type="submission" date="2014-06" db="EMBL/GenBank/DDBJ databases">
        <authorList>
            <person name="Urmite Genomes Urmite Genomes"/>
        </authorList>
    </citation>
    <scope>NUCLEOTIDE SEQUENCE [LARGE SCALE GENOMIC DNA]</scope>
</reference>
<accession>A0A078KT21</accession>
<proteinExistence type="predicted"/>
<evidence type="ECO:0000256" key="1">
    <source>
        <dbReference type="SAM" id="MobiDB-lite"/>
    </source>
</evidence>